<dbReference type="EMBL" id="CAJNOL010001682">
    <property type="protein sequence ID" value="CAF1403214.1"/>
    <property type="molecule type" value="Genomic_DNA"/>
</dbReference>
<accession>A0A814T8M8</accession>
<dbReference type="GO" id="GO:0031931">
    <property type="term" value="C:TORC1 complex"/>
    <property type="evidence" value="ECO:0007669"/>
    <property type="project" value="UniProtKB-UniRule"/>
</dbReference>
<dbReference type="Pfam" id="PF00400">
    <property type="entry name" value="WD40"/>
    <property type="match status" value="2"/>
</dbReference>
<keyword evidence="5" id="KW-0812">Transmembrane</keyword>
<dbReference type="GO" id="GO:0005737">
    <property type="term" value="C:cytoplasm"/>
    <property type="evidence" value="ECO:0007669"/>
    <property type="project" value="UniProtKB-SubCell"/>
</dbReference>
<dbReference type="Pfam" id="PF03134">
    <property type="entry name" value="TB2_DP1_HVA22"/>
    <property type="match status" value="1"/>
</dbReference>
<dbReference type="InterPro" id="IPR011047">
    <property type="entry name" value="Quinoprotein_ADH-like_sf"/>
</dbReference>
<sequence>MSAVIKNNIHKVKNELNPYLHNNRISLFLDLVEQKIHLERSLIALGILPILAIYLIIGWGNDFVCNLIGILYPVYASLSAIQSPGKYDDRHLLIYWIVYSLLGCIEYFGYSLFNSLFFYWLAKCIFLVWFMKSGSRMIIRRFIQNTAVLNDVQDEHIIETDYHAPPIADFGYSGGEMTEEYRDKFESWEATDDGEYSMKVMFADGGLPTDYELNNINSVTMTPNGKYVIIGQSQGPSQIWDTINGQLVSSMQGITIHSSKVTLACDGTLLVGLASDSFDSQSNILQIWDFNTGKSIELPYQIKCTTFTLSNNSNCLIMAGNQKYGHGISVGIFDLNNLELMKEIKSDTNQSYDSTPSFITLTPDECYAIVGCPSGLTTNYVVFHLITQQELIQPPIITIDSDPQCSIVLNNEQMLTGTINGQIILWNIPSCQRIQTLNDNRQNAHRDKIKDLKFSPDCSCFVTISVDGTAKVWDTNSKEVISKLIGHEREITCACISTNQLVVTGSKDQNICLWYLQSGQIASTIHVGMTPLHIYMAAHNQTIVAIGEKDGQRQLLMLRVVFEQR</sequence>
<dbReference type="EMBL" id="CAJNOH010000978">
    <property type="protein sequence ID" value="CAF1158089.1"/>
    <property type="molecule type" value="Genomic_DNA"/>
</dbReference>
<comment type="subunit">
    <text evidence="4">Part of TORC1 complex. Part of the TORC2 complex.</text>
</comment>
<feature type="transmembrane region" description="Helical" evidence="5">
    <location>
        <begin position="41"/>
        <end position="57"/>
    </location>
</feature>
<dbReference type="Proteomes" id="UP000663854">
    <property type="component" value="Unassembled WGS sequence"/>
</dbReference>
<dbReference type="PANTHER" id="PTHR19842:SF2">
    <property type="entry name" value="WD REPEAT PROTEIN (AFU_ORTHOLOGUE AFUA_5G04300)"/>
    <property type="match status" value="1"/>
</dbReference>
<feature type="transmembrane region" description="Helical" evidence="5">
    <location>
        <begin position="116"/>
        <end position="131"/>
    </location>
</feature>
<evidence type="ECO:0000313" key="7">
    <source>
        <dbReference type="EMBL" id="CAF1403214.1"/>
    </source>
</evidence>
<dbReference type="InterPro" id="IPR004345">
    <property type="entry name" value="TB2_DP1_HVA22"/>
</dbReference>
<evidence type="ECO:0000256" key="5">
    <source>
        <dbReference type="SAM" id="Phobius"/>
    </source>
</evidence>
<dbReference type="InterPro" id="IPR001680">
    <property type="entry name" value="WD40_rpt"/>
</dbReference>
<dbReference type="AlphaFoldDB" id="A0A814T8M8"/>
<comment type="similarity">
    <text evidence="1 4">Belongs to the WD repeat LST8 family.</text>
</comment>
<name>A0A814T8M8_9BILA</name>
<proteinExistence type="inferred from homology"/>
<evidence type="ECO:0000256" key="4">
    <source>
        <dbReference type="RuleBase" id="RU369068"/>
    </source>
</evidence>
<keyword evidence="9" id="KW-1185">Reference proteome</keyword>
<feature type="transmembrane region" description="Helical" evidence="5">
    <location>
        <begin position="63"/>
        <end position="81"/>
    </location>
</feature>
<dbReference type="InterPro" id="IPR015943">
    <property type="entry name" value="WD40/YVTN_repeat-like_dom_sf"/>
</dbReference>
<dbReference type="Gene3D" id="2.130.10.10">
    <property type="entry name" value="YVTN repeat-like/Quinoprotein amine dehydrogenase"/>
    <property type="match status" value="2"/>
</dbReference>
<evidence type="ECO:0000256" key="1">
    <source>
        <dbReference type="ARBA" id="ARBA00009890"/>
    </source>
</evidence>
<dbReference type="Proteomes" id="UP000663870">
    <property type="component" value="Unassembled WGS sequence"/>
</dbReference>
<feature type="transmembrane region" description="Helical" evidence="5">
    <location>
        <begin position="93"/>
        <end position="110"/>
    </location>
</feature>
<comment type="subcellular location">
    <subcellularLocation>
        <location evidence="4">Cytoplasm</location>
    </subcellularLocation>
</comment>
<evidence type="ECO:0000256" key="2">
    <source>
        <dbReference type="ARBA" id="ARBA00018867"/>
    </source>
</evidence>
<evidence type="ECO:0000256" key="3">
    <source>
        <dbReference type="PROSITE-ProRule" id="PRU00221"/>
    </source>
</evidence>
<feature type="repeat" description="WD" evidence="3">
    <location>
        <begin position="442"/>
        <end position="483"/>
    </location>
</feature>
<comment type="function">
    <text evidence="4">Subunit of TORC1 and TORC2, which regulate cell growth and survival in response to nutrient and hormonal signals.</text>
</comment>
<keyword evidence="3 4" id="KW-0853">WD repeat</keyword>
<dbReference type="GO" id="GO:0031932">
    <property type="term" value="C:TORC2 complex"/>
    <property type="evidence" value="ECO:0007669"/>
    <property type="project" value="UniProtKB-UniRule"/>
</dbReference>
<dbReference type="SUPFAM" id="SSF50998">
    <property type="entry name" value="Quinoprotein alcohol dehydrogenase-like"/>
    <property type="match status" value="1"/>
</dbReference>
<comment type="caution">
    <text evidence="6">The sequence shown here is derived from an EMBL/GenBank/DDBJ whole genome shotgun (WGS) entry which is preliminary data.</text>
</comment>
<dbReference type="InterPro" id="IPR037588">
    <property type="entry name" value="MLST8"/>
</dbReference>
<evidence type="ECO:0000313" key="9">
    <source>
        <dbReference type="Proteomes" id="UP000663870"/>
    </source>
</evidence>
<dbReference type="GO" id="GO:0031929">
    <property type="term" value="P:TOR signaling"/>
    <property type="evidence" value="ECO:0007669"/>
    <property type="project" value="UniProtKB-UniRule"/>
</dbReference>
<dbReference type="PROSITE" id="PS50082">
    <property type="entry name" value="WD_REPEATS_2"/>
    <property type="match status" value="2"/>
</dbReference>
<evidence type="ECO:0000313" key="6">
    <source>
        <dbReference type="EMBL" id="CAF1158089.1"/>
    </source>
</evidence>
<organism evidence="6 8">
    <name type="scientific">Rotaria sordida</name>
    <dbReference type="NCBI Taxonomy" id="392033"/>
    <lineage>
        <taxon>Eukaryota</taxon>
        <taxon>Metazoa</taxon>
        <taxon>Spiralia</taxon>
        <taxon>Gnathifera</taxon>
        <taxon>Rotifera</taxon>
        <taxon>Eurotatoria</taxon>
        <taxon>Bdelloidea</taxon>
        <taxon>Philodinida</taxon>
        <taxon>Philodinidae</taxon>
        <taxon>Rotaria</taxon>
    </lineage>
</organism>
<dbReference type="PANTHER" id="PTHR19842">
    <property type="entry name" value="G BETA-LIKE PROTEIN GBL"/>
    <property type="match status" value="1"/>
</dbReference>
<keyword evidence="4" id="KW-0963">Cytoplasm</keyword>
<gene>
    <name evidence="7" type="ORF">JXQ802_LOCUS34829</name>
    <name evidence="6" type="ORF">PYM288_LOCUS22589</name>
</gene>
<protein>
    <recommendedName>
        <fullName evidence="2 4">Target of rapamycin complex subunit lst8</fullName>
        <shortName evidence="4">TORC subunit lst8</shortName>
    </recommendedName>
</protein>
<feature type="repeat" description="WD" evidence="3">
    <location>
        <begin position="484"/>
        <end position="524"/>
    </location>
</feature>
<keyword evidence="5" id="KW-1133">Transmembrane helix</keyword>
<dbReference type="SMART" id="SM00320">
    <property type="entry name" value="WD40"/>
    <property type="match status" value="4"/>
</dbReference>
<dbReference type="PROSITE" id="PS50294">
    <property type="entry name" value="WD_REPEATS_REGION"/>
    <property type="match status" value="1"/>
</dbReference>
<evidence type="ECO:0000313" key="8">
    <source>
        <dbReference type="Proteomes" id="UP000663854"/>
    </source>
</evidence>
<keyword evidence="5" id="KW-0472">Membrane</keyword>
<reference evidence="6" key="1">
    <citation type="submission" date="2021-02" db="EMBL/GenBank/DDBJ databases">
        <authorList>
            <person name="Nowell W R."/>
        </authorList>
    </citation>
    <scope>NUCLEOTIDE SEQUENCE</scope>
</reference>
<dbReference type="GO" id="GO:0032956">
    <property type="term" value="P:regulation of actin cytoskeleton organization"/>
    <property type="evidence" value="ECO:0007669"/>
    <property type="project" value="TreeGrafter"/>
</dbReference>
<keyword evidence="4" id="KW-0677">Repeat</keyword>